<dbReference type="GO" id="GO:0004190">
    <property type="term" value="F:aspartic-type endopeptidase activity"/>
    <property type="evidence" value="ECO:0007669"/>
    <property type="project" value="InterPro"/>
</dbReference>
<protein>
    <recommendedName>
        <fullName evidence="3">Prepilin type IV endopeptidase peptidase domain-containing protein</fullName>
    </recommendedName>
</protein>
<dbReference type="RefSeq" id="WP_099916387.1">
    <property type="nucleotide sequence ID" value="NZ_BMHS01000024.1"/>
</dbReference>
<dbReference type="Gene3D" id="1.20.120.1220">
    <property type="match status" value="1"/>
</dbReference>
<feature type="domain" description="Prepilin type IV endopeptidase peptidase" evidence="3">
    <location>
        <begin position="9"/>
        <end position="113"/>
    </location>
</feature>
<keyword evidence="5" id="KW-1185">Reference proteome</keyword>
<feature type="transmembrane region" description="Helical" evidence="2">
    <location>
        <begin position="58"/>
        <end position="78"/>
    </location>
</feature>
<evidence type="ECO:0000256" key="1">
    <source>
        <dbReference type="ARBA" id="ARBA00005801"/>
    </source>
</evidence>
<feature type="transmembrane region" description="Helical" evidence="2">
    <location>
        <begin position="152"/>
        <end position="173"/>
    </location>
</feature>
<feature type="transmembrane region" description="Helical" evidence="2">
    <location>
        <begin position="28"/>
        <end position="46"/>
    </location>
</feature>
<dbReference type="InterPro" id="IPR000045">
    <property type="entry name" value="Prepilin_IV_endopep_pep"/>
</dbReference>
<dbReference type="EMBL" id="PDOB01000019">
    <property type="protein sequence ID" value="PIL39364.1"/>
    <property type="molecule type" value="Genomic_DNA"/>
</dbReference>
<dbReference type="Pfam" id="PF01478">
    <property type="entry name" value="Peptidase_A24"/>
    <property type="match status" value="1"/>
</dbReference>
<dbReference type="GO" id="GO:0006465">
    <property type="term" value="P:signal peptide processing"/>
    <property type="evidence" value="ECO:0007669"/>
    <property type="project" value="TreeGrafter"/>
</dbReference>
<dbReference type="Proteomes" id="UP000228593">
    <property type="component" value="Unassembled WGS sequence"/>
</dbReference>
<accession>A0A2G8T017</accession>
<evidence type="ECO:0000259" key="3">
    <source>
        <dbReference type="Pfam" id="PF01478"/>
    </source>
</evidence>
<organism evidence="4 5">
    <name type="scientific">Massilia psychrophila</name>
    <dbReference type="NCBI Taxonomy" id="1603353"/>
    <lineage>
        <taxon>Bacteria</taxon>
        <taxon>Pseudomonadati</taxon>
        <taxon>Pseudomonadota</taxon>
        <taxon>Betaproteobacteria</taxon>
        <taxon>Burkholderiales</taxon>
        <taxon>Oxalobacteraceae</taxon>
        <taxon>Telluria group</taxon>
        <taxon>Massilia</taxon>
    </lineage>
</organism>
<comment type="similarity">
    <text evidence="1">Belongs to the peptidase A24 family.</text>
</comment>
<dbReference type="OrthoDB" id="5508079at2"/>
<reference evidence="4 5" key="1">
    <citation type="submission" date="2017-10" db="EMBL/GenBank/DDBJ databases">
        <title>Massilia psychrophilum sp. nov., a novel purple-pigmented bacterium isolated from Tianshan glacier, Xinjiang Municipality, China.</title>
        <authorList>
            <person name="Wang H."/>
        </authorList>
    </citation>
    <scope>NUCLEOTIDE SEQUENCE [LARGE SCALE GENOMIC DNA]</scope>
    <source>
        <strain evidence="4 5">JCM 30813</strain>
    </source>
</reference>
<proteinExistence type="inferred from homology"/>
<dbReference type="AlphaFoldDB" id="A0A2G8T017"/>
<evidence type="ECO:0000313" key="5">
    <source>
        <dbReference type="Proteomes" id="UP000228593"/>
    </source>
</evidence>
<dbReference type="GO" id="GO:0005886">
    <property type="term" value="C:plasma membrane"/>
    <property type="evidence" value="ECO:0007669"/>
    <property type="project" value="TreeGrafter"/>
</dbReference>
<keyword evidence="2" id="KW-0812">Transmembrane</keyword>
<evidence type="ECO:0000313" key="4">
    <source>
        <dbReference type="EMBL" id="PIL39364.1"/>
    </source>
</evidence>
<dbReference type="PANTHER" id="PTHR30487">
    <property type="entry name" value="TYPE 4 PREPILIN-LIKE PROTEINS LEADER PEPTIDE-PROCESSING ENZYME"/>
    <property type="match status" value="1"/>
</dbReference>
<evidence type="ECO:0000256" key="2">
    <source>
        <dbReference type="SAM" id="Phobius"/>
    </source>
</evidence>
<gene>
    <name evidence="4" type="ORF">CR103_12830</name>
</gene>
<dbReference type="InterPro" id="IPR050882">
    <property type="entry name" value="Prepilin_peptidase/N-MTase"/>
</dbReference>
<keyword evidence="2" id="KW-1133">Transmembrane helix</keyword>
<keyword evidence="2" id="KW-0472">Membrane</keyword>
<name>A0A2G8T017_9BURK</name>
<dbReference type="PANTHER" id="PTHR30487:SF0">
    <property type="entry name" value="PREPILIN LEADER PEPTIDASE_N-METHYLTRANSFERASE-RELATED"/>
    <property type="match status" value="1"/>
</dbReference>
<feature type="transmembrane region" description="Helical" evidence="2">
    <location>
        <begin position="98"/>
        <end position="118"/>
    </location>
</feature>
<comment type="caution">
    <text evidence="4">The sequence shown here is derived from an EMBL/GenBank/DDBJ whole genome shotgun (WGS) entry which is preliminary data.</text>
</comment>
<sequence length="177" mass="18364">MPIPLCLDLLLMLMVVLAATNDLLSRRIPNTLLLAGMLGAVTLHLFSNFPADSLLRALAGAATGLLVFLPLYCVRGMAAGDVKLMAATGFFITPMEVLQLAVLSVCAGGVMALVVVVAQGRLGTATANVSHLLRSIWMRLAGVPLAPEPMPAPSVGSIPYGLAIASGTLLLLVQRHG</sequence>